<dbReference type="Pfam" id="PF10356">
    <property type="entry name" value="RRG7"/>
    <property type="match status" value="2"/>
</dbReference>
<reference evidence="3" key="1">
    <citation type="submission" date="2021-06" db="EMBL/GenBank/DDBJ databases">
        <authorList>
            <person name="Kallberg Y."/>
            <person name="Tangrot J."/>
            <person name="Rosling A."/>
        </authorList>
    </citation>
    <scope>NUCLEOTIDE SEQUENCE</scope>
    <source>
        <strain evidence="3">FL130A</strain>
    </source>
</reference>
<dbReference type="Gene3D" id="3.40.1350.10">
    <property type="match status" value="1"/>
</dbReference>
<evidence type="ECO:0000256" key="1">
    <source>
        <dbReference type="ARBA" id="ARBA00004173"/>
    </source>
</evidence>
<proteinExistence type="predicted"/>
<dbReference type="GO" id="GO:0003676">
    <property type="term" value="F:nucleic acid binding"/>
    <property type="evidence" value="ECO:0007669"/>
    <property type="project" value="InterPro"/>
</dbReference>
<dbReference type="OrthoDB" id="20734at2759"/>
<dbReference type="InterPro" id="IPR018828">
    <property type="entry name" value="RRG7"/>
</dbReference>
<dbReference type="AlphaFoldDB" id="A0A9N8WPY3"/>
<organism evidence="3 4">
    <name type="scientific">Ambispora leptoticha</name>
    <dbReference type="NCBI Taxonomy" id="144679"/>
    <lineage>
        <taxon>Eukaryota</taxon>
        <taxon>Fungi</taxon>
        <taxon>Fungi incertae sedis</taxon>
        <taxon>Mucoromycota</taxon>
        <taxon>Glomeromycotina</taxon>
        <taxon>Glomeromycetes</taxon>
        <taxon>Archaeosporales</taxon>
        <taxon>Ambisporaceae</taxon>
        <taxon>Ambispora</taxon>
    </lineage>
</organism>
<keyword evidence="4" id="KW-1185">Reference proteome</keyword>
<comment type="subcellular location">
    <subcellularLocation>
        <location evidence="1">Mitochondrion</location>
    </subcellularLocation>
</comment>
<dbReference type="PANTHER" id="PTHR28133:SF1">
    <property type="entry name" value="REQUIRED FOR RESPIRATORY GROWTH PROTEIN 7, MITOCHONDRIAL"/>
    <property type="match status" value="1"/>
</dbReference>
<dbReference type="Proteomes" id="UP000789508">
    <property type="component" value="Unassembled WGS sequence"/>
</dbReference>
<evidence type="ECO:0000313" key="3">
    <source>
        <dbReference type="EMBL" id="CAG8490782.1"/>
    </source>
</evidence>
<keyword evidence="2" id="KW-0496">Mitochondrion</keyword>
<dbReference type="PANTHER" id="PTHR28133">
    <property type="entry name" value="REQUIRED FOR RESPIRATORY GROWTH PROTEIN 7, MITOCHONDRIAL"/>
    <property type="match status" value="1"/>
</dbReference>
<comment type="caution">
    <text evidence="3">The sequence shown here is derived from an EMBL/GenBank/DDBJ whole genome shotgun (WGS) entry which is preliminary data.</text>
</comment>
<dbReference type="GO" id="GO:0005739">
    <property type="term" value="C:mitochondrion"/>
    <property type="evidence" value="ECO:0007669"/>
    <property type="project" value="UniProtKB-SubCell"/>
</dbReference>
<evidence type="ECO:0000256" key="2">
    <source>
        <dbReference type="ARBA" id="ARBA00023128"/>
    </source>
</evidence>
<dbReference type="InterPro" id="IPR011856">
    <property type="entry name" value="tRNA_endonuc-like_dom_sf"/>
</dbReference>
<dbReference type="EMBL" id="CAJVPS010000499">
    <property type="protein sequence ID" value="CAG8490782.1"/>
    <property type="molecule type" value="Genomic_DNA"/>
</dbReference>
<accession>A0A9N8WPY3</accession>
<evidence type="ECO:0000313" key="4">
    <source>
        <dbReference type="Proteomes" id="UP000789508"/>
    </source>
</evidence>
<name>A0A9N8WPY3_9GLOM</name>
<sequence length="244" mass="27806">MSIISLRKINFVRIYKSLTTPCIWSKQKFHIKNASILSRSVSSKKSLVQKHKTIETFLAKKDQNTEATVYHGTLYEYETIKCLREIFGIETRRCGGSNDRGIDFRGRWTLPDKTIFLIGQCKKVMGKCAPRHVRELEGSLSHESAQTLGIMSSNGGFTPQAKLQFTMSPWPLVLMMVSQEGESCDMFLMNQTAEDLMDGFKVTMHYEAYPKVEGVMVNRAMLVYKGKPFEPKKVVDENIVAKFV</sequence>
<protein>
    <submittedName>
        <fullName evidence="3">1244_t:CDS:1</fullName>
    </submittedName>
</protein>
<gene>
    <name evidence="3" type="ORF">ALEPTO_LOCUS2971</name>
</gene>